<evidence type="ECO:0000313" key="1">
    <source>
        <dbReference type="EMBL" id="SET94517.1"/>
    </source>
</evidence>
<evidence type="ECO:0000313" key="2">
    <source>
        <dbReference type="Proteomes" id="UP000199820"/>
    </source>
</evidence>
<protein>
    <submittedName>
        <fullName evidence="1">Uncharacterized protein</fullName>
    </submittedName>
</protein>
<dbReference type="Proteomes" id="UP000199820">
    <property type="component" value="Unassembled WGS sequence"/>
</dbReference>
<dbReference type="AlphaFoldDB" id="A0A1I0ICE3"/>
<dbReference type="RefSeq" id="WP_074650615.1">
    <property type="nucleotide sequence ID" value="NZ_FOIL01000077.1"/>
</dbReference>
<dbReference type="OrthoDB" id="2000676at2"/>
<sequence length="159" mass="18673">MKKIDRDGLLLCDLQAKAFELSVTMQEIGSAVFIRRFMYSSVAGEMDDGSVLQTSIQPKEMLQLVEKEYGRSDYGSVKFTENEMFWIGYIYRYFAYTYERSSIQVYKAVKPKELRDLFLPYHTMDPAQAIDRILEAKGLSYDKQTEEMQYAVYRRIRGM</sequence>
<proteinExistence type="predicted"/>
<accession>A0A1I0ICE3</accession>
<organism evidence="1 2">
    <name type="scientific">[Clostridium] aminophilum</name>
    <dbReference type="NCBI Taxonomy" id="1526"/>
    <lineage>
        <taxon>Bacteria</taxon>
        <taxon>Bacillati</taxon>
        <taxon>Bacillota</taxon>
        <taxon>Clostridia</taxon>
        <taxon>Lachnospirales</taxon>
        <taxon>Lachnospiraceae</taxon>
    </lineage>
</organism>
<keyword evidence="2" id="KW-1185">Reference proteome</keyword>
<name>A0A1I0ICE3_9FIRM</name>
<reference evidence="1 2" key="1">
    <citation type="submission" date="2016-10" db="EMBL/GenBank/DDBJ databases">
        <authorList>
            <person name="de Groot N.N."/>
        </authorList>
    </citation>
    <scope>NUCLEOTIDE SEQUENCE [LARGE SCALE GENOMIC DNA]</scope>
    <source>
        <strain evidence="1 2">KH1P1</strain>
    </source>
</reference>
<dbReference type="EMBL" id="FOIL01000077">
    <property type="protein sequence ID" value="SET94517.1"/>
    <property type="molecule type" value="Genomic_DNA"/>
</dbReference>
<gene>
    <name evidence="1" type="ORF">SAMN04487771_10776</name>
</gene>